<dbReference type="InterPro" id="IPR011577">
    <property type="entry name" value="Cyt_b561_bac/Ni-Hgenase"/>
</dbReference>
<dbReference type="EMBL" id="JPGK01000001">
    <property type="protein sequence ID" value="KGA95124.1"/>
    <property type="molecule type" value="Genomic_DNA"/>
</dbReference>
<feature type="transmembrane region" description="Helical" evidence="6">
    <location>
        <begin position="200"/>
        <end position="221"/>
    </location>
</feature>
<proteinExistence type="predicted"/>
<evidence type="ECO:0000256" key="2">
    <source>
        <dbReference type="ARBA" id="ARBA00022475"/>
    </source>
</evidence>
<dbReference type="GO" id="GO:0020037">
    <property type="term" value="F:heme binding"/>
    <property type="evidence" value="ECO:0007669"/>
    <property type="project" value="TreeGrafter"/>
</dbReference>
<comment type="subcellular location">
    <subcellularLocation>
        <location evidence="1">Cell membrane</location>
        <topology evidence="1">Multi-pass membrane protein</topology>
    </subcellularLocation>
</comment>
<dbReference type="Proteomes" id="UP000029452">
    <property type="component" value="Unassembled WGS sequence"/>
</dbReference>
<evidence type="ECO:0000259" key="7">
    <source>
        <dbReference type="Pfam" id="PF01292"/>
    </source>
</evidence>
<keyword evidence="2" id="KW-1003">Cell membrane</keyword>
<evidence type="ECO:0000313" key="8">
    <source>
        <dbReference type="EMBL" id="KGA95124.1"/>
    </source>
</evidence>
<dbReference type="PATRIC" id="fig|178606.4.peg.342"/>
<evidence type="ECO:0000313" key="9">
    <source>
        <dbReference type="Proteomes" id="UP000029452"/>
    </source>
</evidence>
<evidence type="ECO:0000256" key="4">
    <source>
        <dbReference type="ARBA" id="ARBA00022989"/>
    </source>
</evidence>
<dbReference type="Gene3D" id="1.20.950.20">
    <property type="entry name" value="Transmembrane di-heme cytochromes, Chain C"/>
    <property type="match status" value="1"/>
</dbReference>
<keyword evidence="4 6" id="KW-1133">Transmembrane helix</keyword>
<sequence length="264" mass="30740">MLVPNFYKESCMNRPPSSTVRKVRYLPVWEIRLRLWHWTNLLVVLLLFESYLLFNWHKELGLTHQTTVFFQKIHIYLGYAFILLFLGRLHLLFRGAPVSRFREIVPDFRGRGLFRTLREEIHHHLSPPRDPEGKLLPPADPGHNQLARFLYLPLLTIVIPVQIVSGVLWSSVKWGFWPLPFLKTLPDPLHHTINETLSNIHAACMYLLLGFIGGHLFGIVLHEVTFRSDILSSMIHGSKPLTEAEIPEYEKVTGNRLTRENDQT</sequence>
<dbReference type="PANTHER" id="PTHR30485:SF2">
    <property type="entry name" value="BLL0597 PROTEIN"/>
    <property type="match status" value="1"/>
</dbReference>
<dbReference type="GO" id="GO:0022904">
    <property type="term" value="P:respiratory electron transport chain"/>
    <property type="evidence" value="ECO:0007669"/>
    <property type="project" value="InterPro"/>
</dbReference>
<feature type="transmembrane region" description="Helical" evidence="6">
    <location>
        <begin position="149"/>
        <end position="172"/>
    </location>
</feature>
<dbReference type="SUPFAM" id="SSF81342">
    <property type="entry name" value="Transmembrane di-heme cytochromes"/>
    <property type="match status" value="1"/>
</dbReference>
<feature type="domain" description="Cytochrome b561 bacterial/Ni-hydrogenase" evidence="7">
    <location>
        <begin position="28"/>
        <end position="237"/>
    </location>
</feature>
<dbReference type="GO" id="GO:0009055">
    <property type="term" value="F:electron transfer activity"/>
    <property type="evidence" value="ECO:0007669"/>
    <property type="project" value="InterPro"/>
</dbReference>
<comment type="caution">
    <text evidence="8">The sequence shown here is derived from an EMBL/GenBank/DDBJ whole genome shotgun (WGS) entry which is preliminary data.</text>
</comment>
<dbReference type="InterPro" id="IPR051542">
    <property type="entry name" value="Hydrogenase_cytochrome"/>
</dbReference>
<dbReference type="AlphaFoldDB" id="A0A094X9B3"/>
<protein>
    <submittedName>
        <fullName evidence="8">Ni,Fe-hydrogenase I cytochrome b subunit</fullName>
    </submittedName>
</protein>
<feature type="transmembrane region" description="Helical" evidence="6">
    <location>
        <begin position="35"/>
        <end position="53"/>
    </location>
</feature>
<keyword evidence="3 6" id="KW-0812">Transmembrane</keyword>
<evidence type="ECO:0000256" key="5">
    <source>
        <dbReference type="ARBA" id="ARBA00023136"/>
    </source>
</evidence>
<dbReference type="GO" id="GO:0005886">
    <property type="term" value="C:plasma membrane"/>
    <property type="evidence" value="ECO:0007669"/>
    <property type="project" value="UniProtKB-SubCell"/>
</dbReference>
<gene>
    <name evidence="8" type="ORF">LptCag_2558</name>
</gene>
<dbReference type="Pfam" id="PF01292">
    <property type="entry name" value="Ni_hydr_CYTB"/>
    <property type="match status" value="1"/>
</dbReference>
<dbReference type="InterPro" id="IPR016174">
    <property type="entry name" value="Di-haem_cyt_TM"/>
</dbReference>
<accession>A0A094X9B3</accession>
<name>A0A094X9B3_9BACT</name>
<dbReference type="PANTHER" id="PTHR30485">
    <property type="entry name" value="NI/FE-HYDROGENASE 1 B-TYPE CYTOCHROME SUBUNIT"/>
    <property type="match status" value="1"/>
</dbReference>
<keyword evidence="5 6" id="KW-0472">Membrane</keyword>
<evidence type="ECO:0000256" key="3">
    <source>
        <dbReference type="ARBA" id="ARBA00022692"/>
    </source>
</evidence>
<reference evidence="8 9" key="1">
    <citation type="submission" date="2014-06" db="EMBL/GenBank/DDBJ databases">
        <title>Draft genome sequence of iron oxidizing acidophile Leptospirillum ferriphilum DSM14647.</title>
        <authorList>
            <person name="Cardenas J.P."/>
            <person name="Lazcano M."/>
            <person name="Ossandon F.J."/>
            <person name="Corbett M."/>
            <person name="Holmes D.S."/>
            <person name="Watkin E."/>
        </authorList>
    </citation>
    <scope>NUCLEOTIDE SEQUENCE [LARGE SCALE GENOMIC DNA]</scope>
    <source>
        <strain evidence="8 9">DSM 14647</strain>
    </source>
</reference>
<organism evidence="8 9">
    <name type="scientific">Leptospirillum ferriphilum</name>
    <dbReference type="NCBI Taxonomy" id="178606"/>
    <lineage>
        <taxon>Bacteria</taxon>
        <taxon>Pseudomonadati</taxon>
        <taxon>Nitrospirota</taxon>
        <taxon>Nitrospiria</taxon>
        <taxon>Nitrospirales</taxon>
        <taxon>Nitrospiraceae</taxon>
        <taxon>Leptospirillum</taxon>
    </lineage>
</organism>
<evidence type="ECO:0000256" key="1">
    <source>
        <dbReference type="ARBA" id="ARBA00004651"/>
    </source>
</evidence>
<feature type="transmembrane region" description="Helical" evidence="6">
    <location>
        <begin position="73"/>
        <end position="93"/>
    </location>
</feature>
<evidence type="ECO:0000256" key="6">
    <source>
        <dbReference type="SAM" id="Phobius"/>
    </source>
</evidence>